<evidence type="ECO:0000256" key="1">
    <source>
        <dbReference type="ARBA" id="ARBA00022737"/>
    </source>
</evidence>
<dbReference type="SUPFAM" id="SSF82185">
    <property type="entry name" value="Histone H3 K4-specific methyltransferase SET7/9 N-terminal domain"/>
    <property type="match status" value="1"/>
</dbReference>
<dbReference type="Pfam" id="PF02493">
    <property type="entry name" value="MORN"/>
    <property type="match status" value="6"/>
</dbReference>
<dbReference type="SMART" id="SM00698">
    <property type="entry name" value="MORN"/>
    <property type="match status" value="5"/>
</dbReference>
<dbReference type="EMBL" id="HBGN01032167">
    <property type="protein sequence ID" value="CAD9349129.1"/>
    <property type="molecule type" value="Transcribed_RNA"/>
</dbReference>
<evidence type="ECO:0008006" key="3">
    <source>
        <dbReference type="Google" id="ProtNLM"/>
    </source>
</evidence>
<dbReference type="Gene3D" id="2.20.110.10">
    <property type="entry name" value="Histone H3 K4-specific methyltransferase SET7/9 N-terminal domain"/>
    <property type="match status" value="2"/>
</dbReference>
<proteinExistence type="predicted"/>
<dbReference type="AlphaFoldDB" id="A0A7S2EQE2"/>
<dbReference type="Gene3D" id="6.10.250.1630">
    <property type="match status" value="1"/>
</dbReference>
<dbReference type="PANTHER" id="PTHR43215:SF14">
    <property type="entry name" value="RADIAL SPOKE HEAD 1 HOMOLOG"/>
    <property type="match status" value="1"/>
</dbReference>
<evidence type="ECO:0000313" key="2">
    <source>
        <dbReference type="EMBL" id="CAD9349129.1"/>
    </source>
</evidence>
<name>A0A7S2EQE2_9STRA</name>
<accession>A0A7S2EQE2</accession>
<sequence length="298" mass="33298">MECPPGIQASTFEALPEDIQMELIMCRIESDPNLQRTEIASVEDAQHEDVQIPEASVQMLPSPRSVLDSTEFSRSITSSIWTYRGGKNASGQFHGKGTLTVDGSTYDGHFSGSRRNGFGAITNPGGSTYSGGWKDDLHHGHGVYKCPTTGYMYRGHYKLGKRHGRGECHLPNGDKYIGEWENGEMEGAGVYIHTNGDIYEGLFKDGERHGPGGYQCAKKQKLDIIMYEFGVRIGEGVRYNKTRKKIRRLEGSIKGGTISVLKAEVIVRNVCNGYNFGEFLNQLRERHREIDRGIKWQS</sequence>
<dbReference type="InterPro" id="IPR003409">
    <property type="entry name" value="MORN"/>
</dbReference>
<keyword evidence="1" id="KW-0677">Repeat</keyword>
<organism evidence="2">
    <name type="scientific">Ditylum brightwellii</name>
    <dbReference type="NCBI Taxonomy" id="49249"/>
    <lineage>
        <taxon>Eukaryota</taxon>
        <taxon>Sar</taxon>
        <taxon>Stramenopiles</taxon>
        <taxon>Ochrophyta</taxon>
        <taxon>Bacillariophyta</taxon>
        <taxon>Mediophyceae</taxon>
        <taxon>Lithodesmiophycidae</taxon>
        <taxon>Lithodesmiales</taxon>
        <taxon>Lithodesmiaceae</taxon>
        <taxon>Ditylum</taxon>
    </lineage>
</organism>
<protein>
    <recommendedName>
        <fullName evidence="3">MORN repeat-containing protein 5</fullName>
    </recommendedName>
</protein>
<reference evidence="2" key="1">
    <citation type="submission" date="2021-01" db="EMBL/GenBank/DDBJ databases">
        <authorList>
            <person name="Corre E."/>
            <person name="Pelletier E."/>
            <person name="Niang G."/>
            <person name="Scheremetjew M."/>
            <person name="Finn R."/>
            <person name="Kale V."/>
            <person name="Holt S."/>
            <person name="Cochrane G."/>
            <person name="Meng A."/>
            <person name="Brown T."/>
            <person name="Cohen L."/>
        </authorList>
    </citation>
    <scope>NUCLEOTIDE SEQUENCE</scope>
    <source>
        <strain evidence="2">Pop2</strain>
    </source>
</reference>
<dbReference type="PANTHER" id="PTHR43215">
    <property type="entry name" value="RADIAL SPOKE HEAD 1 HOMOLOG"/>
    <property type="match status" value="1"/>
</dbReference>
<gene>
    <name evidence="2" type="ORF">DBRI1063_LOCUS20782</name>
</gene>